<keyword evidence="5" id="KW-1185">Reference proteome</keyword>
<dbReference type="AlphaFoldDB" id="A0A9X1NJZ3"/>
<proteinExistence type="predicted"/>
<comment type="caution">
    <text evidence="4">The sequence shown here is derived from an EMBL/GenBank/DDBJ whole genome shotgun (WGS) entry which is preliminary data.</text>
</comment>
<evidence type="ECO:0000313" key="4">
    <source>
        <dbReference type="EMBL" id="MCD5314523.1"/>
    </source>
</evidence>
<feature type="coiled-coil region" evidence="1">
    <location>
        <begin position="245"/>
        <end position="272"/>
    </location>
</feature>
<dbReference type="Pfam" id="PF14014">
    <property type="entry name" value="DUF4230"/>
    <property type="match status" value="1"/>
</dbReference>
<evidence type="ECO:0000313" key="5">
    <source>
        <dbReference type="Proteomes" id="UP001138997"/>
    </source>
</evidence>
<evidence type="ECO:0000256" key="2">
    <source>
        <dbReference type="SAM" id="MobiDB-lite"/>
    </source>
</evidence>
<feature type="compositionally biased region" description="Basic and acidic residues" evidence="2">
    <location>
        <begin position="49"/>
        <end position="64"/>
    </location>
</feature>
<keyword evidence="3" id="KW-1133">Transmembrane helix</keyword>
<feature type="compositionally biased region" description="Polar residues" evidence="2">
    <location>
        <begin position="1"/>
        <end position="21"/>
    </location>
</feature>
<feature type="transmembrane region" description="Helical" evidence="3">
    <location>
        <begin position="81"/>
        <end position="101"/>
    </location>
</feature>
<protein>
    <submittedName>
        <fullName evidence="4">DUF4230 domain-containing protein</fullName>
    </submittedName>
</protein>
<evidence type="ECO:0000256" key="1">
    <source>
        <dbReference type="SAM" id="Coils"/>
    </source>
</evidence>
<dbReference type="InterPro" id="IPR025324">
    <property type="entry name" value="DUF4230"/>
</dbReference>
<evidence type="ECO:0000256" key="3">
    <source>
        <dbReference type="SAM" id="Phobius"/>
    </source>
</evidence>
<name>A0A9X1NJZ3_9ACTN</name>
<reference evidence="4" key="1">
    <citation type="submission" date="2021-11" db="EMBL/GenBank/DDBJ databases">
        <title>Streptomyces corallinus and Kineosporia corallina sp. nov., two new coral-derived marine actinobacteria.</title>
        <authorList>
            <person name="Buangrab K."/>
            <person name="Sutthacheep M."/>
            <person name="Yeemin T."/>
            <person name="Harunari E."/>
            <person name="Igarashi Y."/>
            <person name="Sripreechasak P."/>
            <person name="Kanchanasin P."/>
            <person name="Tanasupawat S."/>
            <person name="Phongsopitanun W."/>
        </authorList>
    </citation>
    <scope>NUCLEOTIDE SEQUENCE</scope>
    <source>
        <strain evidence="4">JCM 31032</strain>
    </source>
</reference>
<feature type="region of interest" description="Disordered" evidence="2">
    <location>
        <begin position="1"/>
        <end position="72"/>
    </location>
</feature>
<keyword evidence="3" id="KW-0472">Membrane</keyword>
<organism evidence="4 5">
    <name type="scientific">Kineosporia babensis</name>
    <dbReference type="NCBI Taxonomy" id="499548"/>
    <lineage>
        <taxon>Bacteria</taxon>
        <taxon>Bacillati</taxon>
        <taxon>Actinomycetota</taxon>
        <taxon>Actinomycetes</taxon>
        <taxon>Kineosporiales</taxon>
        <taxon>Kineosporiaceae</taxon>
        <taxon>Kineosporia</taxon>
    </lineage>
</organism>
<dbReference type="EMBL" id="JAJOMB010000017">
    <property type="protein sequence ID" value="MCD5314523.1"/>
    <property type="molecule type" value="Genomic_DNA"/>
</dbReference>
<dbReference type="RefSeq" id="WP_231447119.1">
    <property type="nucleotide sequence ID" value="NZ_JAJOMB010000017.1"/>
</dbReference>
<keyword evidence="3" id="KW-0812">Transmembrane</keyword>
<keyword evidence="1" id="KW-0175">Coiled coil</keyword>
<accession>A0A9X1NJZ3</accession>
<dbReference type="Proteomes" id="UP001138997">
    <property type="component" value="Unassembled WGS sequence"/>
</dbReference>
<feature type="compositionally biased region" description="Low complexity" evidence="2">
    <location>
        <begin position="25"/>
        <end position="35"/>
    </location>
</feature>
<gene>
    <name evidence="4" type="ORF">LR394_26800</name>
</gene>
<sequence>MAKTGTTSQESKTDSASSGTQELPAGSTTTASRAGALERAKNAVRRPVRGKDAPEPPSKGDKGGDTIVYRTAPERRPRSRALTFALVIAVLIVSGALALNLTTGALDRLNPFKGMFGSTEIDRSGPAVLQSIQDLGQFEAASGYYELVVDVEKDVKPVPSFLAGERTLFIAAGSVDSGVNLSNLGDGAVEVNADRTHATINLPAPTLSAPTLDYDRSYVYSQDRGLFDRAKDAFSDNSAETQQLYSLASQRLAEAAAETDELRDRAEKNTRAILEGLLEPLGFTQVTVNFAG</sequence>